<protein>
    <submittedName>
        <fullName evidence="4">Resolvase</fullName>
    </submittedName>
</protein>
<dbReference type="InterPro" id="IPR050639">
    <property type="entry name" value="SSR_resolvase"/>
</dbReference>
<dbReference type="AlphaFoldDB" id="A0A101NBU6"/>
<dbReference type="RefSeq" id="WP_067009600.1">
    <property type="nucleotide sequence ID" value="NZ_KQ948054.1"/>
</dbReference>
<dbReference type="STRING" id="67285.AQI88_38800"/>
<evidence type="ECO:0000313" key="5">
    <source>
        <dbReference type="Proteomes" id="UP000054241"/>
    </source>
</evidence>
<comment type="caution">
    <text evidence="4">The sequence shown here is derived from an EMBL/GenBank/DDBJ whole genome shotgun (WGS) entry which is preliminary data.</text>
</comment>
<feature type="domain" description="Resolvase/invertase-type recombinase catalytic" evidence="3">
    <location>
        <begin position="85"/>
        <end position="229"/>
    </location>
</feature>
<organism evidence="4 5">
    <name type="scientific">Streptomyces cellostaticus</name>
    <dbReference type="NCBI Taxonomy" id="67285"/>
    <lineage>
        <taxon>Bacteria</taxon>
        <taxon>Bacillati</taxon>
        <taxon>Actinomycetota</taxon>
        <taxon>Actinomycetes</taxon>
        <taxon>Kitasatosporales</taxon>
        <taxon>Streptomycetaceae</taxon>
        <taxon>Streptomyces</taxon>
    </lineage>
</organism>
<proteinExistence type="inferred from homology"/>
<dbReference type="SMART" id="SM00857">
    <property type="entry name" value="Resolvase"/>
    <property type="match status" value="1"/>
</dbReference>
<dbReference type="SUPFAM" id="SSF53041">
    <property type="entry name" value="Resolvase-like"/>
    <property type="match status" value="1"/>
</dbReference>
<dbReference type="InterPro" id="IPR036162">
    <property type="entry name" value="Resolvase-like_N_sf"/>
</dbReference>
<dbReference type="InterPro" id="IPR006119">
    <property type="entry name" value="Resolv_N"/>
</dbReference>
<comment type="similarity">
    <text evidence="1">Belongs to the site-specific recombinase resolvase family.</text>
</comment>
<accession>A0A101NBU6</accession>
<reference evidence="4 5" key="1">
    <citation type="submission" date="2015-10" db="EMBL/GenBank/DDBJ databases">
        <title>Draft genome sequence of Streptomyces cellostaticus DSM 40189, type strain for the species Streptomyces cellostaticus.</title>
        <authorList>
            <person name="Ruckert C."/>
            <person name="Winkler A."/>
            <person name="Kalinowski J."/>
            <person name="Kampfer P."/>
            <person name="Glaeser S."/>
        </authorList>
    </citation>
    <scope>NUCLEOTIDE SEQUENCE [LARGE SCALE GENOMIC DNA]</scope>
    <source>
        <strain evidence="4 5">DSM 40189</strain>
    </source>
</reference>
<evidence type="ECO:0000259" key="3">
    <source>
        <dbReference type="PROSITE" id="PS51736"/>
    </source>
</evidence>
<dbReference type="OrthoDB" id="3405463at2"/>
<feature type="region of interest" description="Disordered" evidence="2">
    <location>
        <begin position="219"/>
        <end position="238"/>
    </location>
</feature>
<dbReference type="EMBL" id="LMWL01000087">
    <property type="protein sequence ID" value="KUM90255.1"/>
    <property type="molecule type" value="Genomic_DNA"/>
</dbReference>
<gene>
    <name evidence="4" type="ORF">AQI88_38800</name>
</gene>
<dbReference type="GO" id="GO:0003677">
    <property type="term" value="F:DNA binding"/>
    <property type="evidence" value="ECO:0007669"/>
    <property type="project" value="InterPro"/>
</dbReference>
<dbReference type="Proteomes" id="UP000054241">
    <property type="component" value="Unassembled WGS sequence"/>
</dbReference>
<keyword evidence="5" id="KW-1185">Reference proteome</keyword>
<sequence>MPQLAEPAVAVEQFDCPTCEVPAGSTCRTRGGKVAPKYHTPRFMLVPQLRAELEVKTPADRGPGHVREVGSAVDAVAPEATTKPTRVGYARCSTAQQELQSQLDALVEAGCDPVFSEKISTRIKVRPEFVKAMDFARTIKKAVPHQRVIFTVHEMKRLGRGAAELLAIAEDLRHHDIQLELLTGPLQGVYDPSGHGAALFAFFAGMAESEREYIREKSLEGQASARERGRHGGRPKVIDDDMANYARSLRANGVPVPQIAQKLVITAGKNKGQRPSVATVYRILAEDEQPVNAPENQTGSRS</sequence>
<evidence type="ECO:0000256" key="1">
    <source>
        <dbReference type="ARBA" id="ARBA00009913"/>
    </source>
</evidence>
<dbReference type="Pfam" id="PF24623">
    <property type="entry name" value="Phage_zn_bind_8"/>
    <property type="match status" value="1"/>
</dbReference>
<dbReference type="InterPro" id="IPR056911">
    <property type="entry name" value="Phage_Znf_bind_put"/>
</dbReference>
<name>A0A101NBU6_9ACTN</name>
<dbReference type="Gene3D" id="3.40.50.1390">
    <property type="entry name" value="Resolvase, N-terminal catalytic domain"/>
    <property type="match status" value="1"/>
</dbReference>
<evidence type="ECO:0000313" key="4">
    <source>
        <dbReference type="EMBL" id="KUM90255.1"/>
    </source>
</evidence>
<dbReference type="CDD" id="cd03768">
    <property type="entry name" value="SR_ResInv"/>
    <property type="match status" value="1"/>
</dbReference>
<dbReference type="GO" id="GO:0000150">
    <property type="term" value="F:DNA strand exchange activity"/>
    <property type="evidence" value="ECO:0007669"/>
    <property type="project" value="InterPro"/>
</dbReference>
<dbReference type="PROSITE" id="PS51736">
    <property type="entry name" value="RECOMBINASES_3"/>
    <property type="match status" value="1"/>
</dbReference>
<evidence type="ECO:0000256" key="2">
    <source>
        <dbReference type="SAM" id="MobiDB-lite"/>
    </source>
</evidence>
<dbReference type="Pfam" id="PF00239">
    <property type="entry name" value="Resolvase"/>
    <property type="match status" value="1"/>
</dbReference>
<dbReference type="PANTHER" id="PTHR30461:SF26">
    <property type="entry name" value="RESOLVASE HOMOLOG YNEB"/>
    <property type="match status" value="1"/>
</dbReference>
<dbReference type="PANTHER" id="PTHR30461">
    <property type="entry name" value="DNA-INVERTASE FROM LAMBDOID PROPHAGE"/>
    <property type="match status" value="1"/>
</dbReference>